<proteinExistence type="predicted"/>
<name>A0ABT6XBR8_9GAMM</name>
<dbReference type="Pfam" id="PF10636">
    <property type="entry name" value="hemP"/>
    <property type="match status" value="1"/>
</dbReference>
<evidence type="ECO:0000313" key="1">
    <source>
        <dbReference type="EMBL" id="MDI9237363.1"/>
    </source>
</evidence>
<gene>
    <name evidence="1" type="ORF">QLQ15_00355</name>
</gene>
<sequence length="71" mass="7825">MSLRPTLLQLKPRSELLTPPIAAVAAPSLPFAAGLVDSDDLLRGGREVLIRHGGEVYRLRHTRNDKLILTK</sequence>
<comment type="caution">
    <text evidence="1">The sequence shown here is derived from an EMBL/GenBank/DDBJ whole genome shotgun (WGS) entry which is preliminary data.</text>
</comment>
<reference evidence="1 2" key="1">
    <citation type="submission" date="2023-05" db="EMBL/GenBank/DDBJ databases">
        <title>Lysobacter sp. strain LF1 Genome sequencing and assembly.</title>
        <authorList>
            <person name="Jung Y."/>
        </authorList>
    </citation>
    <scope>NUCLEOTIDE SEQUENCE [LARGE SCALE GENOMIC DNA]</scope>
    <source>
        <strain evidence="1 2">LF1</strain>
    </source>
</reference>
<accession>A0ABT6XBR8</accession>
<keyword evidence="2" id="KW-1185">Reference proteome</keyword>
<dbReference type="Gene3D" id="2.10.70.10">
    <property type="entry name" value="Complement Module, domain 1"/>
    <property type="match status" value="1"/>
</dbReference>
<dbReference type="InterPro" id="IPR019600">
    <property type="entry name" value="Hemin_uptake_protein_HemP"/>
</dbReference>
<dbReference type="RefSeq" id="WP_283210889.1">
    <property type="nucleotide sequence ID" value="NZ_JASGBI010000001.1"/>
</dbReference>
<organism evidence="1 2">
    <name type="scientific">Lysobacter stagni</name>
    <dbReference type="NCBI Taxonomy" id="3045172"/>
    <lineage>
        <taxon>Bacteria</taxon>
        <taxon>Pseudomonadati</taxon>
        <taxon>Pseudomonadota</taxon>
        <taxon>Gammaproteobacteria</taxon>
        <taxon>Lysobacterales</taxon>
        <taxon>Lysobacteraceae</taxon>
        <taxon>Lysobacter</taxon>
    </lineage>
</organism>
<dbReference type="EMBL" id="JASGBI010000001">
    <property type="protein sequence ID" value="MDI9237363.1"/>
    <property type="molecule type" value="Genomic_DNA"/>
</dbReference>
<protein>
    <submittedName>
        <fullName evidence="1">Hemin uptake protein HemP</fullName>
    </submittedName>
</protein>
<evidence type="ECO:0000313" key="2">
    <source>
        <dbReference type="Proteomes" id="UP001321580"/>
    </source>
</evidence>
<dbReference type="Proteomes" id="UP001321580">
    <property type="component" value="Unassembled WGS sequence"/>
</dbReference>